<organism evidence="2 3">
    <name type="scientific">Zhenhengia yiwuensis</name>
    <dbReference type="NCBI Taxonomy" id="2763666"/>
    <lineage>
        <taxon>Bacteria</taxon>
        <taxon>Bacillati</taxon>
        <taxon>Bacillota</taxon>
        <taxon>Clostridia</taxon>
        <taxon>Lachnospirales</taxon>
        <taxon>Lachnospiraceae</taxon>
        <taxon>Zhenhengia</taxon>
    </lineage>
</organism>
<feature type="transmembrane region" description="Helical" evidence="1">
    <location>
        <begin position="53"/>
        <end position="69"/>
    </location>
</feature>
<proteinExistence type="predicted"/>
<protein>
    <submittedName>
        <fullName evidence="2">YgjV family protein</fullName>
    </submittedName>
</protein>
<sequence length="80" mass="8907">MFGIPLVEWIGYAASAVIAISLLMIDVGKLRIINSIGCLLFVIYGLLVHAYPVAVANLIIVFINLYHLYKLNTENRKKST</sequence>
<feature type="transmembrane region" description="Helical" evidence="1">
    <location>
        <begin position="6"/>
        <end position="25"/>
    </location>
</feature>
<dbReference type="AlphaFoldDB" id="A0A926EJ68"/>
<keyword evidence="1" id="KW-0812">Transmembrane</keyword>
<evidence type="ECO:0000313" key="2">
    <source>
        <dbReference type="EMBL" id="MBC8579985.1"/>
    </source>
</evidence>
<dbReference type="EMBL" id="JACRSY010000015">
    <property type="protein sequence ID" value="MBC8579985.1"/>
    <property type="molecule type" value="Genomic_DNA"/>
</dbReference>
<dbReference type="RefSeq" id="WP_177668554.1">
    <property type="nucleotide sequence ID" value="NZ_JACRSY010000015.1"/>
</dbReference>
<name>A0A926EJ68_9FIRM</name>
<dbReference type="Gene3D" id="1.20.1280.290">
    <property type="match status" value="1"/>
</dbReference>
<comment type="caution">
    <text evidence="2">The sequence shown here is derived from an EMBL/GenBank/DDBJ whole genome shotgun (WGS) entry which is preliminary data.</text>
</comment>
<accession>A0A926EJ68</accession>
<keyword evidence="3" id="KW-1185">Reference proteome</keyword>
<gene>
    <name evidence="2" type="ORF">H8718_10655</name>
</gene>
<evidence type="ECO:0000256" key="1">
    <source>
        <dbReference type="SAM" id="Phobius"/>
    </source>
</evidence>
<evidence type="ECO:0000313" key="3">
    <source>
        <dbReference type="Proteomes" id="UP000655830"/>
    </source>
</evidence>
<keyword evidence="1" id="KW-1133">Transmembrane helix</keyword>
<keyword evidence="1" id="KW-0472">Membrane</keyword>
<reference evidence="2" key="1">
    <citation type="submission" date="2020-08" db="EMBL/GenBank/DDBJ databases">
        <title>Genome public.</title>
        <authorList>
            <person name="Liu C."/>
            <person name="Sun Q."/>
        </authorList>
    </citation>
    <scope>NUCLEOTIDE SEQUENCE</scope>
    <source>
        <strain evidence="2">NSJ-12</strain>
    </source>
</reference>
<dbReference type="Proteomes" id="UP000655830">
    <property type="component" value="Unassembled WGS sequence"/>
</dbReference>